<evidence type="ECO:0000256" key="11">
    <source>
        <dbReference type="ARBA" id="ARBA00022801"/>
    </source>
</evidence>
<evidence type="ECO:0000256" key="15">
    <source>
        <dbReference type="ARBA" id="ARBA00023049"/>
    </source>
</evidence>
<evidence type="ECO:0000256" key="4">
    <source>
        <dbReference type="ARBA" id="ARBA00004613"/>
    </source>
</evidence>
<evidence type="ECO:0000256" key="16">
    <source>
        <dbReference type="ARBA" id="ARBA00023145"/>
    </source>
</evidence>
<evidence type="ECO:0000313" key="23">
    <source>
        <dbReference type="EMBL" id="AXC15524.1"/>
    </source>
</evidence>
<evidence type="ECO:0000256" key="13">
    <source>
        <dbReference type="ARBA" id="ARBA00022833"/>
    </source>
</evidence>
<dbReference type="InterPro" id="IPR007484">
    <property type="entry name" value="Peptidase_M28"/>
</dbReference>
<dbReference type="GO" id="GO:0070573">
    <property type="term" value="F:metallodipeptidase activity"/>
    <property type="evidence" value="ECO:0007669"/>
    <property type="project" value="InterPro"/>
</dbReference>
<sequence length="561" mass="61579">MADPVRAGEPTATTPEKLDLGMYSRIRDEEFNHSHVMEYAGGLSDDIGPRLSGSPAMMRADDWARSQLTTMGCKNVRHESWGEFGMAWTQINTSLALVKPANSVFVAQATPWSPSTNGTVNAEVVHLTELTSENDLARWKGMLKGRIVLYEQAPFDANQGPEMVHDTAEKLAEIAQYPLNGDMNDQYATTPAMLALYRKFFQSIAFREHVGKFFADEGVVAVLIPGGSDGALHVDIFDSLGMSVYRADHKQPIPEAVVTTQAWGRMQRLLDNKVPVTVSLNIATHFGDEHVPGYNVLAEIPGTDPKLKDEVVMVGGHLDSWYAGTGATDNGAGVAVAIEAMRVLNALHVQPRRTIRIALWSGEEQGVLGSQAYVAKHFADIHFSSSPDDAATVNIVKPIVAPPTAKSEGALLDAYYNMDDGTGKLLGIYTEGNQGVSDIFSQWMKPLGDLGLTTISTRNFGATDHAAFQLAGLPGFQFIQDPRDYVSRTHHTSLDTYEHLSEPDLKQAAVIEAIFLYNTAMRDTMLPRPAHSEPPSRLFKTHASKDLHESRPDRPRYFCTR</sequence>
<keyword evidence="16" id="KW-0865">Zymogen</keyword>
<dbReference type="SUPFAM" id="SSF53187">
    <property type="entry name" value="Zn-dependent exopeptidases"/>
    <property type="match status" value="1"/>
</dbReference>
<dbReference type="AlphaFoldDB" id="A0A2Z5G9Z2"/>
<evidence type="ECO:0000256" key="2">
    <source>
        <dbReference type="ARBA" id="ARBA00004371"/>
    </source>
</evidence>
<protein>
    <recommendedName>
        <fullName evidence="5">Carboxypeptidase Q</fullName>
    </recommendedName>
    <alternativeName>
        <fullName evidence="20">Plasma glutamate carboxypeptidase</fullName>
    </alternativeName>
</protein>
<dbReference type="Pfam" id="PF04389">
    <property type="entry name" value="Peptidase_M28"/>
    <property type="match status" value="1"/>
</dbReference>
<organism evidence="23 24">
    <name type="scientific">Acidisarcina polymorpha</name>
    <dbReference type="NCBI Taxonomy" id="2211140"/>
    <lineage>
        <taxon>Bacteria</taxon>
        <taxon>Pseudomonadati</taxon>
        <taxon>Acidobacteriota</taxon>
        <taxon>Terriglobia</taxon>
        <taxon>Terriglobales</taxon>
        <taxon>Acidobacteriaceae</taxon>
        <taxon>Acidisarcina</taxon>
    </lineage>
</organism>
<evidence type="ECO:0000256" key="5">
    <source>
        <dbReference type="ARBA" id="ARBA00014116"/>
    </source>
</evidence>
<evidence type="ECO:0000256" key="14">
    <source>
        <dbReference type="ARBA" id="ARBA00023034"/>
    </source>
</evidence>
<evidence type="ECO:0000256" key="17">
    <source>
        <dbReference type="ARBA" id="ARBA00023180"/>
    </source>
</evidence>
<evidence type="ECO:0000256" key="21">
    <source>
        <dbReference type="SAM" id="MobiDB-lite"/>
    </source>
</evidence>
<evidence type="ECO:0000256" key="6">
    <source>
        <dbReference type="ARBA" id="ARBA00022525"/>
    </source>
</evidence>
<accession>A0A2Z5G9Z2</accession>
<keyword evidence="13" id="KW-0862">Zinc</keyword>
<feature type="domain" description="Peptidase M28" evidence="22">
    <location>
        <begin position="295"/>
        <end position="509"/>
    </location>
</feature>
<keyword evidence="11" id="KW-0378">Hydrolase</keyword>
<evidence type="ECO:0000256" key="9">
    <source>
        <dbReference type="ARBA" id="ARBA00022723"/>
    </source>
</evidence>
<dbReference type="KEGG" id="abas:ACPOL_6288"/>
<evidence type="ECO:0000256" key="19">
    <source>
        <dbReference type="ARBA" id="ARBA00025833"/>
    </source>
</evidence>
<keyword evidence="7" id="KW-0121">Carboxypeptidase</keyword>
<keyword evidence="14" id="KW-0333">Golgi apparatus</keyword>
<feature type="region of interest" description="Disordered" evidence="21">
    <location>
        <begin position="526"/>
        <end position="561"/>
    </location>
</feature>
<dbReference type="EMBL" id="CP030840">
    <property type="protein sequence ID" value="AXC15524.1"/>
    <property type="molecule type" value="Genomic_DNA"/>
</dbReference>
<dbReference type="GO" id="GO:0004180">
    <property type="term" value="F:carboxypeptidase activity"/>
    <property type="evidence" value="ECO:0007669"/>
    <property type="project" value="UniProtKB-KW"/>
</dbReference>
<dbReference type="GO" id="GO:0005576">
    <property type="term" value="C:extracellular region"/>
    <property type="evidence" value="ECO:0007669"/>
    <property type="project" value="UniProtKB-SubCell"/>
</dbReference>
<feature type="compositionally biased region" description="Basic and acidic residues" evidence="21">
    <location>
        <begin position="543"/>
        <end position="561"/>
    </location>
</feature>
<evidence type="ECO:0000256" key="1">
    <source>
        <dbReference type="ARBA" id="ARBA00004240"/>
    </source>
</evidence>
<evidence type="ECO:0000256" key="10">
    <source>
        <dbReference type="ARBA" id="ARBA00022729"/>
    </source>
</evidence>
<evidence type="ECO:0000313" key="24">
    <source>
        <dbReference type="Proteomes" id="UP000253606"/>
    </source>
</evidence>
<keyword evidence="18" id="KW-0458">Lysosome</keyword>
<evidence type="ECO:0000256" key="7">
    <source>
        <dbReference type="ARBA" id="ARBA00022645"/>
    </source>
</evidence>
<dbReference type="InterPro" id="IPR039866">
    <property type="entry name" value="CPQ"/>
</dbReference>
<keyword evidence="24" id="KW-1185">Reference proteome</keyword>
<keyword evidence="15" id="KW-0482">Metalloprotease</keyword>
<keyword evidence="10" id="KW-0732">Signal</keyword>
<dbReference type="PANTHER" id="PTHR12053">
    <property type="entry name" value="PROTEASE FAMILY M28 PLASMA GLUTAMATE CARBOXYPEPTIDASE-RELATED"/>
    <property type="match status" value="1"/>
</dbReference>
<name>A0A2Z5G9Z2_9BACT</name>
<proteinExistence type="predicted"/>
<dbReference type="GO" id="GO:0046872">
    <property type="term" value="F:metal ion binding"/>
    <property type="evidence" value="ECO:0007669"/>
    <property type="project" value="UniProtKB-KW"/>
</dbReference>
<keyword evidence="8" id="KW-0645">Protease</keyword>
<keyword evidence="12" id="KW-0256">Endoplasmic reticulum</keyword>
<keyword evidence="17" id="KW-0325">Glycoprotein</keyword>
<evidence type="ECO:0000259" key="22">
    <source>
        <dbReference type="Pfam" id="PF04389"/>
    </source>
</evidence>
<comment type="subcellular location">
    <subcellularLocation>
        <location evidence="1">Endoplasmic reticulum</location>
    </subcellularLocation>
    <subcellularLocation>
        <location evidence="3">Golgi apparatus</location>
    </subcellularLocation>
    <subcellularLocation>
        <location evidence="2">Lysosome</location>
    </subcellularLocation>
    <subcellularLocation>
        <location evidence="4">Secreted</location>
    </subcellularLocation>
</comment>
<evidence type="ECO:0000256" key="18">
    <source>
        <dbReference type="ARBA" id="ARBA00023228"/>
    </source>
</evidence>
<comment type="subunit">
    <text evidence="19">Homodimer. The monomeric form is inactive while the homodimer is active.</text>
</comment>
<evidence type="ECO:0000256" key="3">
    <source>
        <dbReference type="ARBA" id="ARBA00004555"/>
    </source>
</evidence>
<evidence type="ECO:0000256" key="20">
    <source>
        <dbReference type="ARBA" id="ARBA00033328"/>
    </source>
</evidence>
<dbReference type="Gene3D" id="3.40.630.10">
    <property type="entry name" value="Zn peptidases"/>
    <property type="match status" value="2"/>
</dbReference>
<dbReference type="Proteomes" id="UP000253606">
    <property type="component" value="Chromosome"/>
</dbReference>
<dbReference type="RefSeq" id="WP_236657098.1">
    <property type="nucleotide sequence ID" value="NZ_CP030840.1"/>
</dbReference>
<dbReference type="PANTHER" id="PTHR12053:SF3">
    <property type="entry name" value="CARBOXYPEPTIDASE Q"/>
    <property type="match status" value="1"/>
</dbReference>
<keyword evidence="9" id="KW-0479">Metal-binding</keyword>
<evidence type="ECO:0000256" key="12">
    <source>
        <dbReference type="ARBA" id="ARBA00022824"/>
    </source>
</evidence>
<dbReference type="GO" id="GO:0005764">
    <property type="term" value="C:lysosome"/>
    <property type="evidence" value="ECO:0007669"/>
    <property type="project" value="UniProtKB-SubCell"/>
</dbReference>
<keyword evidence="6" id="KW-0964">Secreted</keyword>
<gene>
    <name evidence="23" type="ORF">ACPOL_6288</name>
</gene>
<reference evidence="23 24" key="1">
    <citation type="journal article" date="2018" name="Front. Microbiol.">
        <title>Hydrolytic Capabilities as a Key to Environmental Success: Chitinolytic and Cellulolytic Acidobacteria From Acidic Sub-arctic Soils and Boreal Peatlands.</title>
        <authorList>
            <person name="Belova S.E."/>
            <person name="Ravin N.V."/>
            <person name="Pankratov T.A."/>
            <person name="Rakitin A.L."/>
            <person name="Ivanova A.A."/>
            <person name="Beletsky A.V."/>
            <person name="Mardanov A.V."/>
            <person name="Sinninghe Damste J.S."/>
            <person name="Dedysh S.N."/>
        </authorList>
    </citation>
    <scope>NUCLEOTIDE SEQUENCE [LARGE SCALE GENOMIC DNA]</scope>
    <source>
        <strain evidence="23 24">SBC82</strain>
    </source>
</reference>
<dbReference type="GO" id="GO:0006508">
    <property type="term" value="P:proteolysis"/>
    <property type="evidence" value="ECO:0007669"/>
    <property type="project" value="UniProtKB-KW"/>
</dbReference>
<evidence type="ECO:0000256" key="8">
    <source>
        <dbReference type="ARBA" id="ARBA00022670"/>
    </source>
</evidence>